<evidence type="ECO:0000256" key="1">
    <source>
        <dbReference type="SAM" id="Phobius"/>
    </source>
</evidence>
<accession>A0A1D1Z9F5</accession>
<dbReference type="EMBL" id="GDJX01004401">
    <property type="protein sequence ID" value="JAT63535.1"/>
    <property type="molecule type" value="Transcribed_RNA"/>
</dbReference>
<feature type="transmembrane region" description="Helical" evidence="1">
    <location>
        <begin position="278"/>
        <end position="297"/>
    </location>
</feature>
<evidence type="ECO:0000256" key="2">
    <source>
        <dbReference type="SAM" id="SignalP"/>
    </source>
</evidence>
<dbReference type="PANTHER" id="PTHR31685:SF2">
    <property type="entry name" value="PROTEIN YTP1"/>
    <property type="match status" value="1"/>
</dbReference>
<gene>
    <name evidence="5" type="primary">YTP1_0</name>
    <name evidence="5" type="ORF">g.9454</name>
</gene>
<keyword evidence="1" id="KW-0812">Transmembrane</keyword>
<feature type="transmembrane region" description="Helical" evidence="1">
    <location>
        <begin position="251"/>
        <end position="271"/>
    </location>
</feature>
<evidence type="ECO:0000313" key="5">
    <source>
        <dbReference type="EMBL" id="JAT63535.1"/>
    </source>
</evidence>
<feature type="transmembrane region" description="Helical" evidence="1">
    <location>
        <begin position="222"/>
        <end position="239"/>
    </location>
</feature>
<protein>
    <submittedName>
        <fullName evidence="5">Protein YTP1</fullName>
    </submittedName>
</protein>
<proteinExistence type="predicted"/>
<evidence type="ECO:0000259" key="4">
    <source>
        <dbReference type="Pfam" id="PF10355"/>
    </source>
</evidence>
<feature type="transmembrane region" description="Helical" evidence="1">
    <location>
        <begin position="309"/>
        <end position="328"/>
    </location>
</feature>
<feature type="transmembrane region" description="Helical" evidence="1">
    <location>
        <begin position="340"/>
        <end position="355"/>
    </location>
</feature>
<feature type="transmembrane region" description="Helical" evidence="1">
    <location>
        <begin position="154"/>
        <end position="175"/>
    </location>
</feature>
<dbReference type="Pfam" id="PF10348">
    <property type="entry name" value="DUF2427"/>
    <property type="match status" value="1"/>
</dbReference>
<feature type="transmembrane region" description="Helical" evidence="1">
    <location>
        <begin position="112"/>
        <end position="134"/>
    </location>
</feature>
<feature type="domain" description="Protein YTP1-like C-terminal" evidence="4">
    <location>
        <begin position="163"/>
        <end position="394"/>
    </location>
</feature>
<dbReference type="Pfam" id="PF10355">
    <property type="entry name" value="Ytp1"/>
    <property type="match status" value="1"/>
</dbReference>
<sequence>LGRRNTMTLPKLSKSIFSFIVLSLLSRKVYAHPHEILSVGATNDPIDGTLWTHIIFMFLAFGIIFPTGAVLGLSKSRWHVPVQMSGAALVLIGFILGHAHEGREFSGDNIHRAFASTVVLTLTCQALLGIYLKLHLEKGFNKRFRPLAVRFHQIIGMIIPFIGYIQMVFGVITAVGWCRDDHIGQCLAHFIMGSSFIGYGILLILSLRFGSDWLRSKGKSQDYFDSCLITAWGFINTWTEHRWNTPWTHKDYQHTALGIMWWAGGIVGIYLSRNGKRSIIPGLIIVFTGFAMSAHGQPTESSTRLHANFGYTLMAAGLARIVEVCFFAKNDGPVKIFQQLPPYLLILSGLLFMGANEEQIYYLDAEIIDPYSYSLVYVAISFLIFLGVNLLIDLYWRSGKNNGEPKYENYDKLTNNHNIPLPLNSSMTQTGRTVLNTNQDSPTSSNNYEFNSLLVHNNQFDDDDDDNEK</sequence>
<feature type="non-terminal residue" evidence="5">
    <location>
        <position position="1"/>
    </location>
</feature>
<dbReference type="PANTHER" id="PTHR31685">
    <property type="entry name" value="INTEGRAL MEMBRANE PROTEIN (AFU_ORTHOLOGUE AFUA_6G12730)-RELATED"/>
    <property type="match status" value="1"/>
</dbReference>
<feature type="transmembrane region" description="Helical" evidence="1">
    <location>
        <begin position="50"/>
        <end position="73"/>
    </location>
</feature>
<dbReference type="CDD" id="cd08760">
    <property type="entry name" value="Cyt_b561_FRRS1_like"/>
    <property type="match status" value="1"/>
</dbReference>
<reference evidence="5" key="1">
    <citation type="submission" date="2015-07" db="EMBL/GenBank/DDBJ databases">
        <title>Transcriptome Assembly of Anthurium amnicola.</title>
        <authorList>
            <person name="Suzuki J."/>
        </authorList>
    </citation>
    <scope>NUCLEOTIDE SEQUENCE</scope>
</reference>
<feature type="transmembrane region" description="Helical" evidence="1">
    <location>
        <begin position="80"/>
        <end position="100"/>
    </location>
</feature>
<dbReference type="Gene3D" id="1.20.120.1770">
    <property type="match status" value="1"/>
</dbReference>
<organism evidence="5">
    <name type="scientific">Anthurium amnicola</name>
    <dbReference type="NCBI Taxonomy" id="1678845"/>
    <lineage>
        <taxon>Eukaryota</taxon>
        <taxon>Viridiplantae</taxon>
        <taxon>Streptophyta</taxon>
        <taxon>Embryophyta</taxon>
        <taxon>Tracheophyta</taxon>
        <taxon>Spermatophyta</taxon>
        <taxon>Magnoliopsida</taxon>
        <taxon>Liliopsida</taxon>
        <taxon>Araceae</taxon>
        <taxon>Pothoideae</taxon>
        <taxon>Potheae</taxon>
        <taxon>Anthurium</taxon>
    </lineage>
</organism>
<dbReference type="InterPro" id="IPR018827">
    <property type="entry name" value="YTP1_C"/>
</dbReference>
<feature type="transmembrane region" description="Helical" evidence="1">
    <location>
        <begin position="375"/>
        <end position="396"/>
    </location>
</feature>
<feature type="chain" id="PRO_5008900825" evidence="2">
    <location>
        <begin position="32"/>
        <end position="469"/>
    </location>
</feature>
<keyword evidence="1" id="KW-0472">Membrane</keyword>
<keyword evidence="1" id="KW-1133">Transmembrane helix</keyword>
<feature type="signal peptide" evidence="2">
    <location>
        <begin position="1"/>
        <end position="31"/>
    </location>
</feature>
<evidence type="ECO:0000259" key="3">
    <source>
        <dbReference type="Pfam" id="PF10348"/>
    </source>
</evidence>
<dbReference type="AlphaFoldDB" id="A0A1D1Z9F5"/>
<keyword evidence="2" id="KW-0732">Signal</keyword>
<name>A0A1D1Z9F5_9ARAE</name>
<dbReference type="InterPro" id="IPR018825">
    <property type="entry name" value="DUF2427"/>
</dbReference>
<feature type="transmembrane region" description="Helical" evidence="1">
    <location>
        <begin position="187"/>
        <end position="210"/>
    </location>
</feature>
<feature type="domain" description="DUF2427" evidence="3">
    <location>
        <begin position="42"/>
        <end position="135"/>
    </location>
</feature>